<keyword evidence="2" id="KW-0378">Hydrolase</keyword>
<dbReference type="InterPro" id="IPR002509">
    <property type="entry name" value="NODB_dom"/>
</dbReference>
<comment type="caution">
    <text evidence="4">The sequence shown here is derived from an EMBL/GenBank/DDBJ whole genome shotgun (WGS) entry which is preliminary data.</text>
</comment>
<evidence type="ECO:0000313" key="5">
    <source>
        <dbReference type="Proteomes" id="UP000179769"/>
    </source>
</evidence>
<dbReference type="GO" id="GO:0016020">
    <property type="term" value="C:membrane"/>
    <property type="evidence" value="ECO:0007669"/>
    <property type="project" value="TreeGrafter"/>
</dbReference>
<dbReference type="EMBL" id="MAXA01000038">
    <property type="protein sequence ID" value="OHV42885.1"/>
    <property type="molecule type" value="Genomic_DNA"/>
</dbReference>
<evidence type="ECO:0000256" key="2">
    <source>
        <dbReference type="ARBA" id="ARBA00022801"/>
    </source>
</evidence>
<proteinExistence type="predicted"/>
<accession>A0A1S1RBN9</accession>
<protein>
    <recommendedName>
        <fullName evidence="3">NodB homology domain-containing protein</fullName>
    </recommendedName>
</protein>
<reference evidence="5" key="1">
    <citation type="submission" date="2016-07" db="EMBL/GenBank/DDBJ databases">
        <title>Frankia sp. NRRL B-16219 Genome sequencing.</title>
        <authorList>
            <person name="Ghodhbane-Gtari F."/>
            <person name="Swanson E."/>
            <person name="Gueddou A."/>
            <person name="Louati M."/>
            <person name="Nouioui I."/>
            <person name="Hezbri K."/>
            <person name="Abebe-Akele F."/>
            <person name="Simpson S."/>
            <person name="Morris K."/>
            <person name="Thomas K."/>
            <person name="Gtari M."/>
            <person name="Tisa L.S."/>
        </authorList>
    </citation>
    <scope>NUCLEOTIDE SEQUENCE [LARGE SCALE GENOMIC DNA]</scope>
    <source>
        <strain evidence="5">NRRL B-16219</strain>
    </source>
</reference>
<dbReference type="AlphaFoldDB" id="A0A1S1RBN9"/>
<dbReference type="InterPro" id="IPR011330">
    <property type="entry name" value="Glyco_hydro/deAcase_b/a-brl"/>
</dbReference>
<dbReference type="PANTHER" id="PTHR10587:SF133">
    <property type="entry name" value="CHITIN DEACETYLASE 1-RELATED"/>
    <property type="match status" value="1"/>
</dbReference>
<dbReference type="SUPFAM" id="SSF88713">
    <property type="entry name" value="Glycoside hydrolase/deacetylase"/>
    <property type="match status" value="1"/>
</dbReference>
<dbReference type="PANTHER" id="PTHR10587">
    <property type="entry name" value="GLYCOSYL TRANSFERASE-RELATED"/>
    <property type="match status" value="1"/>
</dbReference>
<evidence type="ECO:0000313" key="4">
    <source>
        <dbReference type="EMBL" id="OHV42885.1"/>
    </source>
</evidence>
<dbReference type="Proteomes" id="UP000179769">
    <property type="component" value="Unassembled WGS sequence"/>
</dbReference>
<organism evidence="4 5">
    <name type="scientific">Parafrankia soli</name>
    <dbReference type="NCBI Taxonomy" id="2599596"/>
    <lineage>
        <taxon>Bacteria</taxon>
        <taxon>Bacillati</taxon>
        <taxon>Actinomycetota</taxon>
        <taxon>Actinomycetes</taxon>
        <taxon>Frankiales</taxon>
        <taxon>Frankiaceae</taxon>
        <taxon>Parafrankia</taxon>
    </lineage>
</organism>
<feature type="domain" description="NodB homology" evidence="3">
    <location>
        <begin position="1"/>
        <end position="154"/>
    </location>
</feature>
<dbReference type="Gene3D" id="3.20.20.370">
    <property type="entry name" value="Glycoside hydrolase/deacetylase"/>
    <property type="match status" value="2"/>
</dbReference>
<dbReference type="PROSITE" id="PS51677">
    <property type="entry name" value="NODB"/>
    <property type="match status" value="1"/>
</dbReference>
<keyword evidence="1" id="KW-0479">Metal-binding</keyword>
<dbReference type="InterPro" id="IPR050248">
    <property type="entry name" value="Polysacc_deacetylase_ArnD"/>
</dbReference>
<evidence type="ECO:0000256" key="1">
    <source>
        <dbReference type="ARBA" id="ARBA00022723"/>
    </source>
</evidence>
<sequence>MESEPGQIDGRTIRVEEGSRNVFLTFDDGPNSFCAPQVLDVLAEHRVVATFCVIGDYLRAPYGAWTSEARASAALFGLEPLNWSVDPRDWSRRGVDVTAETVLTRIRPGGVILLHDGCPADDLPSGSHTGLREQTVMVLRRLIPALHDRGFVFQSLPVPSIHSPVGEPV</sequence>
<name>A0A1S1RBN9_9ACTN</name>
<gene>
    <name evidence="4" type="ORF">BBK14_31605</name>
</gene>
<keyword evidence="5" id="KW-1185">Reference proteome</keyword>
<dbReference type="GO" id="GO:0016810">
    <property type="term" value="F:hydrolase activity, acting on carbon-nitrogen (but not peptide) bonds"/>
    <property type="evidence" value="ECO:0007669"/>
    <property type="project" value="InterPro"/>
</dbReference>
<dbReference type="GO" id="GO:0046872">
    <property type="term" value="F:metal ion binding"/>
    <property type="evidence" value="ECO:0007669"/>
    <property type="project" value="UniProtKB-KW"/>
</dbReference>
<evidence type="ECO:0000259" key="3">
    <source>
        <dbReference type="PROSITE" id="PS51677"/>
    </source>
</evidence>
<dbReference type="Pfam" id="PF01522">
    <property type="entry name" value="Polysacc_deac_1"/>
    <property type="match status" value="1"/>
</dbReference>
<dbReference type="GO" id="GO:0005975">
    <property type="term" value="P:carbohydrate metabolic process"/>
    <property type="evidence" value="ECO:0007669"/>
    <property type="project" value="InterPro"/>
</dbReference>